<dbReference type="RefSeq" id="WP_027883797.1">
    <property type="nucleotide sequence ID" value="NZ_BMWY01000002.1"/>
</dbReference>
<comment type="caution">
    <text evidence="2">The sequence shown here is derived from an EMBL/GenBank/DDBJ whole genome shotgun (WGS) entry which is preliminary data.</text>
</comment>
<dbReference type="Pfam" id="PF11138">
    <property type="entry name" value="DUF2911"/>
    <property type="match status" value="1"/>
</dbReference>
<evidence type="ECO:0000313" key="2">
    <source>
        <dbReference type="EMBL" id="GGZ50544.1"/>
    </source>
</evidence>
<name>A0ABQ3BM44_9FLAO</name>
<gene>
    <name evidence="2" type="ORF">GCM10008088_10270</name>
</gene>
<reference evidence="3" key="1">
    <citation type="journal article" date="2019" name="Int. J. Syst. Evol. Microbiol.">
        <title>The Global Catalogue of Microorganisms (GCM) 10K type strain sequencing project: providing services to taxonomists for standard genome sequencing and annotation.</title>
        <authorList>
            <consortium name="The Broad Institute Genomics Platform"/>
            <consortium name="The Broad Institute Genome Sequencing Center for Infectious Disease"/>
            <person name="Wu L."/>
            <person name="Ma J."/>
        </authorList>
    </citation>
    <scope>NUCLEOTIDE SEQUENCE [LARGE SCALE GENOMIC DNA]</scope>
    <source>
        <strain evidence="3">KCTC 12708</strain>
    </source>
</reference>
<dbReference type="SUPFAM" id="SSF81901">
    <property type="entry name" value="HCP-like"/>
    <property type="match status" value="1"/>
</dbReference>
<dbReference type="EMBL" id="BMWY01000002">
    <property type="protein sequence ID" value="GGZ50544.1"/>
    <property type="molecule type" value="Genomic_DNA"/>
</dbReference>
<feature type="signal peptide" evidence="1">
    <location>
        <begin position="1"/>
        <end position="19"/>
    </location>
</feature>
<organism evidence="2 3">
    <name type="scientific">Mesonia mobilis</name>
    <dbReference type="NCBI Taxonomy" id="369791"/>
    <lineage>
        <taxon>Bacteria</taxon>
        <taxon>Pseudomonadati</taxon>
        <taxon>Bacteroidota</taxon>
        <taxon>Flavobacteriia</taxon>
        <taxon>Flavobacteriales</taxon>
        <taxon>Flavobacteriaceae</taxon>
        <taxon>Mesonia</taxon>
    </lineage>
</organism>
<accession>A0ABQ3BM44</accession>
<keyword evidence="1" id="KW-0732">Signal</keyword>
<dbReference type="GeneID" id="94368692"/>
<evidence type="ECO:0008006" key="4">
    <source>
        <dbReference type="Google" id="ProtNLM"/>
    </source>
</evidence>
<proteinExistence type="predicted"/>
<protein>
    <recommendedName>
        <fullName evidence="4">DUF2911 domain-containing protein</fullName>
    </recommendedName>
</protein>
<sequence length="279" mass="31386">MKKTLSFFLFMLAAITIQAQVQAPQPSPHAKIWQTVGLTEVTVEYSRPSMRGRDIFGDLVPFDKKWRTGANENTIISFSDDVTIDGETLPKGTYAIYSVPGKNSWEIMFYKKTDNWGLPQAWDNAQLALSTKAQVTKMPMTMETFTIVIDELKNDSAVFNMLWEDTVVSFTFEVPTDAKTMKSIEAALNGPTARDYYAAADYYYTSGKDLEQALEWINKATEDNATFWMLRKKSLIEAKLGKKKDAIKTAKASLKAAKAAGNDDYVKMNEDSLKEWGAK</sequence>
<keyword evidence="3" id="KW-1185">Reference proteome</keyword>
<dbReference type="InterPro" id="IPR021314">
    <property type="entry name" value="DUF2911"/>
</dbReference>
<evidence type="ECO:0000313" key="3">
    <source>
        <dbReference type="Proteomes" id="UP000615593"/>
    </source>
</evidence>
<feature type="chain" id="PRO_5045511587" description="DUF2911 domain-containing protein" evidence="1">
    <location>
        <begin position="20"/>
        <end position="279"/>
    </location>
</feature>
<evidence type="ECO:0000256" key="1">
    <source>
        <dbReference type="SAM" id="SignalP"/>
    </source>
</evidence>
<dbReference type="Proteomes" id="UP000615593">
    <property type="component" value="Unassembled WGS sequence"/>
</dbReference>